<reference evidence="2 3" key="1">
    <citation type="journal article" date="2019" name="Nat. Ecol. Evol.">
        <title>Megaphylogeny resolves global patterns of mushroom evolution.</title>
        <authorList>
            <person name="Varga T."/>
            <person name="Krizsan K."/>
            <person name="Foldi C."/>
            <person name="Dima B."/>
            <person name="Sanchez-Garcia M."/>
            <person name="Sanchez-Ramirez S."/>
            <person name="Szollosi G.J."/>
            <person name="Szarkandi J.G."/>
            <person name="Papp V."/>
            <person name="Albert L."/>
            <person name="Andreopoulos W."/>
            <person name="Angelini C."/>
            <person name="Antonin V."/>
            <person name="Barry K.W."/>
            <person name="Bougher N.L."/>
            <person name="Buchanan P."/>
            <person name="Buyck B."/>
            <person name="Bense V."/>
            <person name="Catcheside P."/>
            <person name="Chovatia M."/>
            <person name="Cooper J."/>
            <person name="Damon W."/>
            <person name="Desjardin D."/>
            <person name="Finy P."/>
            <person name="Geml J."/>
            <person name="Haridas S."/>
            <person name="Hughes K."/>
            <person name="Justo A."/>
            <person name="Karasinski D."/>
            <person name="Kautmanova I."/>
            <person name="Kiss B."/>
            <person name="Kocsube S."/>
            <person name="Kotiranta H."/>
            <person name="LaButti K.M."/>
            <person name="Lechner B.E."/>
            <person name="Liimatainen K."/>
            <person name="Lipzen A."/>
            <person name="Lukacs Z."/>
            <person name="Mihaltcheva S."/>
            <person name="Morgado L.N."/>
            <person name="Niskanen T."/>
            <person name="Noordeloos M.E."/>
            <person name="Ohm R.A."/>
            <person name="Ortiz-Santana B."/>
            <person name="Ovrebo C."/>
            <person name="Racz N."/>
            <person name="Riley R."/>
            <person name="Savchenko A."/>
            <person name="Shiryaev A."/>
            <person name="Soop K."/>
            <person name="Spirin V."/>
            <person name="Szebenyi C."/>
            <person name="Tomsovsky M."/>
            <person name="Tulloss R.E."/>
            <person name="Uehling J."/>
            <person name="Grigoriev I.V."/>
            <person name="Vagvolgyi C."/>
            <person name="Papp T."/>
            <person name="Martin F.M."/>
            <person name="Miettinen O."/>
            <person name="Hibbett D.S."/>
            <person name="Nagy L.G."/>
        </authorList>
    </citation>
    <scope>NUCLEOTIDE SEQUENCE [LARGE SCALE GENOMIC DNA]</scope>
    <source>
        <strain evidence="2 3">CBS 166.37</strain>
    </source>
</reference>
<organism evidence="2 3">
    <name type="scientific">Crucibulum laeve</name>
    <dbReference type="NCBI Taxonomy" id="68775"/>
    <lineage>
        <taxon>Eukaryota</taxon>
        <taxon>Fungi</taxon>
        <taxon>Dikarya</taxon>
        <taxon>Basidiomycota</taxon>
        <taxon>Agaricomycotina</taxon>
        <taxon>Agaricomycetes</taxon>
        <taxon>Agaricomycetidae</taxon>
        <taxon>Agaricales</taxon>
        <taxon>Agaricineae</taxon>
        <taxon>Nidulariaceae</taxon>
        <taxon>Crucibulum</taxon>
    </lineage>
</organism>
<dbReference type="Gene3D" id="3.40.605.10">
    <property type="entry name" value="Aldehyde Dehydrogenase, Chain A, domain 1"/>
    <property type="match status" value="1"/>
</dbReference>
<dbReference type="GO" id="GO:0016620">
    <property type="term" value="F:oxidoreductase activity, acting on the aldehyde or oxo group of donors, NAD or NADP as acceptor"/>
    <property type="evidence" value="ECO:0007669"/>
    <property type="project" value="InterPro"/>
</dbReference>
<protein>
    <submittedName>
        <fullName evidence="2">Uncharacterized protein</fullName>
    </submittedName>
</protein>
<proteinExistence type="predicted"/>
<feature type="compositionally biased region" description="Basic and acidic residues" evidence="1">
    <location>
        <begin position="110"/>
        <end position="127"/>
    </location>
</feature>
<dbReference type="Gene3D" id="3.40.309.10">
    <property type="entry name" value="Aldehyde Dehydrogenase, Chain A, domain 2"/>
    <property type="match status" value="1"/>
</dbReference>
<dbReference type="InterPro" id="IPR016163">
    <property type="entry name" value="Ald_DH_C"/>
</dbReference>
<evidence type="ECO:0000313" key="3">
    <source>
        <dbReference type="Proteomes" id="UP000308652"/>
    </source>
</evidence>
<accession>A0A5C3LMK6</accession>
<evidence type="ECO:0000313" key="2">
    <source>
        <dbReference type="EMBL" id="TFK34110.1"/>
    </source>
</evidence>
<dbReference type="InterPro" id="IPR016162">
    <property type="entry name" value="Ald_DH_N"/>
</dbReference>
<name>A0A5C3LMK6_9AGAR</name>
<dbReference type="EMBL" id="ML213636">
    <property type="protein sequence ID" value="TFK34110.1"/>
    <property type="molecule type" value="Genomic_DNA"/>
</dbReference>
<dbReference type="InterPro" id="IPR016161">
    <property type="entry name" value="Ald_DH/histidinol_DH"/>
</dbReference>
<feature type="region of interest" description="Disordered" evidence="1">
    <location>
        <begin position="96"/>
        <end position="130"/>
    </location>
</feature>
<gene>
    <name evidence="2" type="ORF">BDQ12DRAFT_727157</name>
</gene>
<keyword evidence="3" id="KW-1185">Reference proteome</keyword>
<dbReference type="SUPFAM" id="SSF53720">
    <property type="entry name" value="ALDH-like"/>
    <property type="match status" value="1"/>
</dbReference>
<sequence length="140" mass="15135">MTILPLPSFILILPPSPRSFSTHTKAASPEDAFFYAGNGRVARLIGAPAAKLLMPCTLELGGNFQIILDDNIAFVEEDDTIGRAVEGVARWDDTGQLKSWKPNEISQPRDGPEGKEVDGHKAERTGRSGEGSWIEGFVAV</sequence>
<evidence type="ECO:0000256" key="1">
    <source>
        <dbReference type="SAM" id="MobiDB-lite"/>
    </source>
</evidence>
<dbReference type="AlphaFoldDB" id="A0A5C3LMK6"/>
<dbReference type="Proteomes" id="UP000308652">
    <property type="component" value="Unassembled WGS sequence"/>
</dbReference>